<dbReference type="EMBL" id="MKIP01000057">
    <property type="protein sequence ID" value="OLP58772.1"/>
    <property type="molecule type" value="Genomic_DNA"/>
</dbReference>
<organism evidence="4 5">
    <name type="scientific">Xaviernesmea oryzae</name>
    <dbReference type="NCBI Taxonomy" id="464029"/>
    <lineage>
        <taxon>Bacteria</taxon>
        <taxon>Pseudomonadati</taxon>
        <taxon>Pseudomonadota</taxon>
        <taxon>Alphaproteobacteria</taxon>
        <taxon>Hyphomicrobiales</taxon>
        <taxon>Rhizobiaceae</taxon>
        <taxon>Rhizobium/Agrobacterium group</taxon>
        <taxon>Xaviernesmea</taxon>
    </lineage>
</organism>
<feature type="binding site" evidence="3">
    <location>
        <position position="136"/>
    </location>
    <ligand>
        <name>a divalent metal cation</name>
        <dbReference type="ChEBI" id="CHEBI:60240"/>
    </ligand>
</feature>
<dbReference type="PANTHER" id="PTHR37302:SF1">
    <property type="entry name" value="PROTEIN DINB"/>
    <property type="match status" value="1"/>
</dbReference>
<protein>
    <submittedName>
        <fullName evidence="4">Diguanylate cyclase</fullName>
    </submittedName>
</protein>
<dbReference type="Pfam" id="PF05163">
    <property type="entry name" value="DinB"/>
    <property type="match status" value="1"/>
</dbReference>
<dbReference type="GO" id="GO:0046872">
    <property type="term" value="F:metal ion binding"/>
    <property type="evidence" value="ECO:0007669"/>
    <property type="project" value="UniProtKB-KW"/>
</dbReference>
<name>A0A1Q9ATM2_9HYPH</name>
<evidence type="ECO:0000256" key="2">
    <source>
        <dbReference type="ARBA" id="ARBA00022723"/>
    </source>
</evidence>
<dbReference type="Proteomes" id="UP000186364">
    <property type="component" value="Unassembled WGS sequence"/>
</dbReference>
<reference evidence="4 5" key="1">
    <citation type="submission" date="2016-09" db="EMBL/GenBank/DDBJ databases">
        <title>Rhizobium sp. nov., a novel species isolated from the rice rhizosphere.</title>
        <authorList>
            <person name="Zhao J."/>
            <person name="Zhang X."/>
        </authorList>
    </citation>
    <scope>NUCLEOTIDE SEQUENCE [LARGE SCALE GENOMIC DNA]</scope>
    <source>
        <strain evidence="4 5">1.7048</strain>
    </source>
</reference>
<keyword evidence="5" id="KW-1185">Reference proteome</keyword>
<dbReference type="OrthoDB" id="9807509at2"/>
<evidence type="ECO:0000256" key="3">
    <source>
        <dbReference type="PIRSR" id="PIRSR607837-1"/>
    </source>
</evidence>
<accession>A0A1Q9ATM2</accession>
<gene>
    <name evidence="4" type="ORF">BJF93_16850</name>
</gene>
<feature type="binding site" evidence="3">
    <location>
        <position position="48"/>
    </location>
    <ligand>
        <name>a divalent metal cation</name>
        <dbReference type="ChEBI" id="CHEBI:60240"/>
    </ligand>
</feature>
<dbReference type="AlphaFoldDB" id="A0A1Q9ATM2"/>
<comment type="similarity">
    <text evidence="1">Belongs to the DinB family.</text>
</comment>
<keyword evidence="2 3" id="KW-0479">Metal-binding</keyword>
<dbReference type="SUPFAM" id="SSF109854">
    <property type="entry name" value="DinB/YfiT-like putative metalloenzymes"/>
    <property type="match status" value="1"/>
</dbReference>
<evidence type="ECO:0000256" key="1">
    <source>
        <dbReference type="ARBA" id="ARBA00008635"/>
    </source>
</evidence>
<dbReference type="PANTHER" id="PTHR37302">
    <property type="entry name" value="SLR1116 PROTEIN"/>
    <property type="match status" value="1"/>
</dbReference>
<proteinExistence type="inferred from homology"/>
<dbReference type="InterPro" id="IPR034660">
    <property type="entry name" value="DinB/YfiT-like"/>
</dbReference>
<sequence>MKQQFRMLAAYNAWANQRLYAAAGALDEAAYHTDKGAFFGSLHNTLTHLVVADQIWLHRFTGTGESPKSLAAIPYPDFASLKVAREIGDQRLAAYVDALDDDLDRIVTYRALSLDQTISQRLWPLLVHMFNHQTHHRGQAHATLTALGGPSLVLDIAYFLNQPEHAHLVA</sequence>
<evidence type="ECO:0000313" key="5">
    <source>
        <dbReference type="Proteomes" id="UP000186364"/>
    </source>
</evidence>
<evidence type="ECO:0000313" key="4">
    <source>
        <dbReference type="EMBL" id="OLP58772.1"/>
    </source>
</evidence>
<comment type="caution">
    <text evidence="4">The sequence shown here is derived from an EMBL/GenBank/DDBJ whole genome shotgun (WGS) entry which is preliminary data.</text>
</comment>
<dbReference type="Gene3D" id="1.20.120.450">
    <property type="entry name" value="dinb family like domain"/>
    <property type="match status" value="1"/>
</dbReference>
<dbReference type="InterPro" id="IPR007837">
    <property type="entry name" value="DinB"/>
</dbReference>
<feature type="binding site" evidence="3">
    <location>
        <position position="132"/>
    </location>
    <ligand>
        <name>a divalent metal cation</name>
        <dbReference type="ChEBI" id="CHEBI:60240"/>
    </ligand>
</feature>